<dbReference type="EMBL" id="JAHQIW010001413">
    <property type="protein sequence ID" value="KAJ1352444.1"/>
    <property type="molecule type" value="Genomic_DNA"/>
</dbReference>
<reference evidence="3" key="1">
    <citation type="submission" date="2021-06" db="EMBL/GenBank/DDBJ databases">
        <title>Parelaphostrongylus tenuis whole genome reference sequence.</title>
        <authorList>
            <person name="Garwood T.J."/>
            <person name="Larsen P.A."/>
            <person name="Fountain-Jones N.M."/>
            <person name="Garbe J.R."/>
            <person name="Macchietto M.G."/>
            <person name="Kania S.A."/>
            <person name="Gerhold R.W."/>
            <person name="Richards J.E."/>
            <person name="Wolf T.M."/>
        </authorList>
    </citation>
    <scope>NUCLEOTIDE SEQUENCE</scope>
    <source>
        <strain evidence="3">MNPRO001-30</strain>
        <tissue evidence="3">Meninges</tissue>
    </source>
</reference>
<dbReference type="InterPro" id="IPR035940">
    <property type="entry name" value="CAP_sf"/>
</dbReference>
<evidence type="ECO:0000256" key="1">
    <source>
        <dbReference type="SAM" id="SignalP"/>
    </source>
</evidence>
<dbReference type="Pfam" id="PF00188">
    <property type="entry name" value="CAP"/>
    <property type="match status" value="1"/>
</dbReference>
<dbReference type="SUPFAM" id="SSF55797">
    <property type="entry name" value="PR-1-like"/>
    <property type="match status" value="1"/>
</dbReference>
<organism evidence="3 4">
    <name type="scientific">Parelaphostrongylus tenuis</name>
    <name type="common">Meningeal worm</name>
    <dbReference type="NCBI Taxonomy" id="148309"/>
    <lineage>
        <taxon>Eukaryota</taxon>
        <taxon>Metazoa</taxon>
        <taxon>Ecdysozoa</taxon>
        <taxon>Nematoda</taxon>
        <taxon>Chromadorea</taxon>
        <taxon>Rhabditida</taxon>
        <taxon>Rhabditina</taxon>
        <taxon>Rhabditomorpha</taxon>
        <taxon>Strongyloidea</taxon>
        <taxon>Metastrongylidae</taxon>
        <taxon>Parelaphostrongylus</taxon>
    </lineage>
</organism>
<feature type="chain" id="PRO_5041987091" description="SCP domain-containing protein" evidence="1">
    <location>
        <begin position="24"/>
        <end position="208"/>
    </location>
</feature>
<sequence>MMQATPLLLPVFVLLQFGLYSAGYEQPFGCNGTALTDSVRDTILPRINIIRALLAQDKYEPLASASDMNKLKWDCNLESIAGRVVQNCPRQFFRNISQRNAIYFEYYGPSERIRSDPIFESIEKWKKITLPLKTSPNIPGNSSIFLDFFDMLNENVTAVGCHSASCVDDTSTACVFSHPVPKDGDGVYTPGNPCVSGGNCKLTRLVLV</sequence>
<dbReference type="InterPro" id="IPR014044">
    <property type="entry name" value="CAP_dom"/>
</dbReference>
<feature type="domain" description="SCP" evidence="2">
    <location>
        <begin position="38"/>
        <end position="182"/>
    </location>
</feature>
<accession>A0AAD5MRM3</accession>
<feature type="signal peptide" evidence="1">
    <location>
        <begin position="1"/>
        <end position="23"/>
    </location>
</feature>
<protein>
    <recommendedName>
        <fullName evidence="2">SCP domain-containing protein</fullName>
    </recommendedName>
</protein>
<dbReference type="AlphaFoldDB" id="A0AAD5MRM3"/>
<dbReference type="SMART" id="SM00198">
    <property type="entry name" value="SCP"/>
    <property type="match status" value="1"/>
</dbReference>
<dbReference type="CDD" id="cd05380">
    <property type="entry name" value="CAP_euk"/>
    <property type="match status" value="1"/>
</dbReference>
<keyword evidence="4" id="KW-1185">Reference proteome</keyword>
<proteinExistence type="predicted"/>
<evidence type="ECO:0000313" key="4">
    <source>
        <dbReference type="Proteomes" id="UP001196413"/>
    </source>
</evidence>
<comment type="caution">
    <text evidence="3">The sequence shown here is derived from an EMBL/GenBank/DDBJ whole genome shotgun (WGS) entry which is preliminary data.</text>
</comment>
<gene>
    <name evidence="3" type="ORF">KIN20_008774</name>
</gene>
<dbReference type="Proteomes" id="UP001196413">
    <property type="component" value="Unassembled WGS sequence"/>
</dbReference>
<dbReference type="Gene3D" id="3.40.33.10">
    <property type="entry name" value="CAP"/>
    <property type="match status" value="1"/>
</dbReference>
<evidence type="ECO:0000313" key="3">
    <source>
        <dbReference type="EMBL" id="KAJ1352444.1"/>
    </source>
</evidence>
<name>A0AAD5MRM3_PARTN</name>
<evidence type="ECO:0000259" key="2">
    <source>
        <dbReference type="SMART" id="SM00198"/>
    </source>
</evidence>
<keyword evidence="1" id="KW-0732">Signal</keyword>